<evidence type="ECO:0000313" key="9">
    <source>
        <dbReference type="EMBL" id="MFC0240074.1"/>
    </source>
</evidence>
<reference evidence="9 10" key="1">
    <citation type="submission" date="2024-09" db="EMBL/GenBank/DDBJ databases">
        <authorList>
            <person name="Sun Q."/>
            <person name="Mori K."/>
        </authorList>
    </citation>
    <scope>NUCLEOTIDE SEQUENCE [LARGE SCALE GENOMIC DNA]</scope>
    <source>
        <strain evidence="9 10">KCTC 23279</strain>
    </source>
</reference>
<dbReference type="EMBL" id="JBHLWM010000001">
    <property type="protein sequence ID" value="MFC0240074.1"/>
    <property type="molecule type" value="Genomic_DNA"/>
</dbReference>
<dbReference type="NCBIfam" id="TIGR02457">
    <property type="entry name" value="TreS_Cterm"/>
    <property type="match status" value="1"/>
</dbReference>
<organism evidence="9 10">
    <name type="scientific">Rhodopseudomonas telluris</name>
    <dbReference type="NCBI Taxonomy" id="644215"/>
    <lineage>
        <taxon>Bacteria</taxon>
        <taxon>Pseudomonadati</taxon>
        <taxon>Pseudomonadota</taxon>
        <taxon>Alphaproteobacteria</taxon>
        <taxon>Hyphomicrobiales</taxon>
        <taxon>Nitrobacteraceae</taxon>
        <taxon>Rhodopseudomonas</taxon>
    </lineage>
</organism>
<evidence type="ECO:0000259" key="8">
    <source>
        <dbReference type="SMART" id="SM00642"/>
    </source>
</evidence>
<proteinExistence type="inferred from homology"/>
<dbReference type="Pfam" id="PF16657">
    <property type="entry name" value="Malt_amylase_C"/>
    <property type="match status" value="1"/>
</dbReference>
<dbReference type="NCBIfam" id="TIGR02456">
    <property type="entry name" value="treS_nterm"/>
    <property type="match status" value="1"/>
</dbReference>
<feature type="domain" description="Glycosyl hydrolase family 13 catalytic" evidence="8">
    <location>
        <begin position="31"/>
        <end position="430"/>
    </location>
</feature>
<dbReference type="GO" id="GO:0047471">
    <property type="term" value="F:maltose alpha-D-glucosyltransferase activity"/>
    <property type="evidence" value="ECO:0007669"/>
    <property type="project" value="UniProtKB-EC"/>
</dbReference>
<evidence type="ECO:0000256" key="6">
    <source>
        <dbReference type="ARBA" id="ARBA00023235"/>
    </source>
</evidence>
<protein>
    <recommendedName>
        <fullName evidence="3">maltose alpha-D-glucosyltransferase</fullName>
        <ecNumber evidence="3">5.4.99.16</ecNumber>
    </recommendedName>
    <alternativeName>
        <fullName evidence="7">Maltose alpha-D-glucosyltransferase</fullName>
    </alternativeName>
</protein>
<keyword evidence="5" id="KW-0106">Calcium</keyword>
<accession>A0ABV6EPC9</accession>
<gene>
    <name evidence="9" type="primary">treS</name>
    <name evidence="9" type="ORF">ACFFJ6_06325</name>
</gene>
<dbReference type="InterPro" id="IPR032091">
    <property type="entry name" value="Malt_amylase-like_C"/>
</dbReference>
<dbReference type="CDD" id="cd11334">
    <property type="entry name" value="AmyAc_TreS"/>
    <property type="match status" value="1"/>
</dbReference>
<dbReference type="Gene3D" id="2.60.40.1180">
    <property type="entry name" value="Golgi alpha-mannosidase II"/>
    <property type="match status" value="1"/>
</dbReference>
<dbReference type="Pfam" id="PF00128">
    <property type="entry name" value="Alpha-amylase"/>
    <property type="match status" value="2"/>
</dbReference>
<evidence type="ECO:0000256" key="2">
    <source>
        <dbReference type="ARBA" id="ARBA00005496"/>
    </source>
</evidence>
<dbReference type="InterPro" id="IPR013780">
    <property type="entry name" value="Glyco_hydro_b"/>
</dbReference>
<dbReference type="PANTHER" id="PTHR10357:SF219">
    <property type="entry name" value="MALTOSE ALPHA-D-GLUCOSYLTRANSFERASE"/>
    <property type="match status" value="1"/>
</dbReference>
<evidence type="ECO:0000256" key="7">
    <source>
        <dbReference type="ARBA" id="ARBA00031378"/>
    </source>
</evidence>
<evidence type="ECO:0000313" key="10">
    <source>
        <dbReference type="Proteomes" id="UP001589775"/>
    </source>
</evidence>
<evidence type="ECO:0000256" key="1">
    <source>
        <dbReference type="ARBA" id="ARBA00001595"/>
    </source>
</evidence>
<sequence>MNLMSPIDEAEDVVDAHAADDLWYKDAIIYQLHVKAFADSNNDGIGDFAGLTEKLDYLQDLGVTTLWLLPFYPSPQRDDGYDIADYGSINPDFGTMKDFRRFIAEAKRRGLRVITELVINHTSDQHAWFKRARRSPKDSSARDWYVWSDTDQKYQGTRIIFTDTEKSNWTWDSEAGQYYWHRFFSHQPDLNFDNPRVVSAVVKVMKRWLDTGVDGFRLDAIPYLCERDGTNNENLPETHTVIKKLRAELDAYAKGKVLLAEANQWPEDVQEYFGQGDECHMAYHFPLMPRIYMAIAQEDRFPITDIMRQTPEIPTNCQWAMFLRNHDELTLEMVTDVERDYLWKTYAADPRARINLGIRRRLAPLMDNDRRKIELMNSLLLSFPGTPIIYYGDEIGMGDNIYLGDRNGVRTPMQWSPDRNGGFSRADPARLYAPPIMDPVYGYASVNVEAQARSLSSLLSATKRLISVRKSTPAFGRGSMTFIRPSNRSVLAYVRQYEDEVILCVANLSRSAQPTELDLSPWKERIPQEMLGRTKFPAIGELPYMITLAPYGFYWFKLEERGVSEHVAPAATVLEFETLVVPVGATWMSLARTRGVFERDVLPAFLSRTRWFPERSMRAIQPRVTSAIPFSNTHDNRPWLAFFEASVRGINGRYVLPMQINWVRFDRERYNPRAFAAVRQGSREGTLLDVAGDTEFTTLLLDNLREAVVIENEGDRLEFRPGSRLAEKPAGPYEQIRSVSTEQSNSTALVGEYYVIKVYRRLESGINPEIEMGRFLTEVAGYANTPSLLGSVELVEGDNVSAIAVVHDFVANQGDGWVMTSGYLDRYIDDQRVLMNADKENVSEELAPYLRYMEQTGRRLAEMHIALASHPEVQAFAPEPIFSDDARRLTETLSADSIRVLDELSRKRESLKDSERALVDDFLALREGLSQRLAHLLGEHGGLKIRHHGDFHLGQMLIVKEDVFIIDFEGEPRRSQAERRAKAPAARDVAGLVRSIDYSTTAALERALKTHPEEAGKIAAALDAWRESATDAFLTAYRETMADSSVWPADAAASDRLLDFFLIEKALYEIEYELAHRPDWLHVPLAGILRILTRQPEETT</sequence>
<dbReference type="InterPro" id="IPR012811">
    <property type="entry name" value="TreS_maltokin_C_dom"/>
</dbReference>
<dbReference type="Gene3D" id="3.90.1200.10">
    <property type="match status" value="1"/>
</dbReference>
<dbReference type="InterPro" id="IPR011009">
    <property type="entry name" value="Kinase-like_dom_sf"/>
</dbReference>
<dbReference type="RefSeq" id="WP_378385492.1">
    <property type="nucleotide sequence ID" value="NZ_JBHLWM010000001.1"/>
</dbReference>
<dbReference type="InterPro" id="IPR012810">
    <property type="entry name" value="TreS/a-amylase_N"/>
</dbReference>
<evidence type="ECO:0000256" key="5">
    <source>
        <dbReference type="ARBA" id="ARBA00022837"/>
    </source>
</evidence>
<dbReference type="SMART" id="SM00642">
    <property type="entry name" value="Aamy"/>
    <property type="match status" value="1"/>
</dbReference>
<keyword evidence="10" id="KW-1185">Reference proteome</keyword>
<dbReference type="Gene3D" id="3.90.400.10">
    <property type="entry name" value="Oligo-1,6-glucosidase, Domain 2"/>
    <property type="match status" value="1"/>
</dbReference>
<dbReference type="Proteomes" id="UP001589775">
    <property type="component" value="Unassembled WGS sequence"/>
</dbReference>
<keyword evidence="6 9" id="KW-0413">Isomerase</keyword>
<dbReference type="SUPFAM" id="SSF56112">
    <property type="entry name" value="Protein kinase-like (PK-like)"/>
    <property type="match status" value="1"/>
</dbReference>
<dbReference type="InterPro" id="IPR045857">
    <property type="entry name" value="O16G_dom_2"/>
</dbReference>
<keyword evidence="4" id="KW-0479">Metal-binding</keyword>
<comment type="catalytic activity">
    <reaction evidence="1">
        <text>D-maltose = alpha,alpha-trehalose</text>
        <dbReference type="Rhea" id="RHEA:15145"/>
        <dbReference type="ChEBI" id="CHEBI:16551"/>
        <dbReference type="ChEBI" id="CHEBI:17306"/>
        <dbReference type="EC" id="5.4.99.16"/>
    </reaction>
</comment>
<dbReference type="Gene3D" id="3.20.20.80">
    <property type="entry name" value="Glycosidases"/>
    <property type="match status" value="1"/>
</dbReference>
<comment type="similarity">
    <text evidence="2">Belongs to the glycosyl hydrolase 13 family. TreS subfamily.</text>
</comment>
<dbReference type="SUPFAM" id="SSF51445">
    <property type="entry name" value="(Trans)glycosidases"/>
    <property type="match status" value="1"/>
</dbReference>
<dbReference type="PANTHER" id="PTHR10357">
    <property type="entry name" value="ALPHA-AMYLASE FAMILY MEMBER"/>
    <property type="match status" value="1"/>
</dbReference>
<dbReference type="SUPFAM" id="SSF51011">
    <property type="entry name" value="Glycosyl hydrolase domain"/>
    <property type="match status" value="1"/>
</dbReference>
<comment type="caution">
    <text evidence="9">The sequence shown here is derived from an EMBL/GenBank/DDBJ whole genome shotgun (WGS) entry which is preliminary data.</text>
</comment>
<evidence type="ECO:0000256" key="3">
    <source>
        <dbReference type="ARBA" id="ARBA00012619"/>
    </source>
</evidence>
<evidence type="ECO:0000256" key="4">
    <source>
        <dbReference type="ARBA" id="ARBA00022723"/>
    </source>
</evidence>
<dbReference type="EC" id="5.4.99.16" evidence="3"/>
<dbReference type="InterPro" id="IPR006047">
    <property type="entry name" value="GH13_cat_dom"/>
</dbReference>
<dbReference type="InterPro" id="IPR017853">
    <property type="entry name" value="GH"/>
</dbReference>
<name>A0ABV6EPC9_9BRAD</name>